<evidence type="ECO:0000313" key="8">
    <source>
        <dbReference type="EMBL" id="KAF1958776.1"/>
    </source>
</evidence>
<keyword evidence="9" id="KW-1185">Reference proteome</keyword>
<evidence type="ECO:0000256" key="3">
    <source>
        <dbReference type="ARBA" id="ARBA00012744"/>
    </source>
</evidence>
<comment type="catalytic activity">
    <reaction evidence="1">
        <text>Hydrolysis of terminal, non-reducing beta-D-glucosyl residues with release of beta-D-glucose.</text>
        <dbReference type="EC" id="3.2.1.21"/>
    </reaction>
</comment>
<reference evidence="8" key="1">
    <citation type="journal article" date="2020" name="Stud. Mycol.">
        <title>101 Dothideomycetes genomes: a test case for predicting lifestyles and emergence of pathogens.</title>
        <authorList>
            <person name="Haridas S."/>
            <person name="Albert R."/>
            <person name="Binder M."/>
            <person name="Bloem J."/>
            <person name="Labutti K."/>
            <person name="Salamov A."/>
            <person name="Andreopoulos B."/>
            <person name="Baker S."/>
            <person name="Barry K."/>
            <person name="Bills G."/>
            <person name="Bluhm B."/>
            <person name="Cannon C."/>
            <person name="Castanera R."/>
            <person name="Culley D."/>
            <person name="Daum C."/>
            <person name="Ezra D."/>
            <person name="Gonzalez J."/>
            <person name="Henrissat B."/>
            <person name="Kuo A."/>
            <person name="Liang C."/>
            <person name="Lipzen A."/>
            <person name="Lutzoni F."/>
            <person name="Magnuson J."/>
            <person name="Mondo S."/>
            <person name="Nolan M."/>
            <person name="Ohm R."/>
            <person name="Pangilinan J."/>
            <person name="Park H.-J."/>
            <person name="Ramirez L."/>
            <person name="Alfaro M."/>
            <person name="Sun H."/>
            <person name="Tritt A."/>
            <person name="Yoshinaga Y."/>
            <person name="Zwiers L.-H."/>
            <person name="Turgeon B."/>
            <person name="Goodwin S."/>
            <person name="Spatafora J."/>
            <person name="Crous P."/>
            <person name="Grigoriev I."/>
        </authorList>
    </citation>
    <scope>NUCLEOTIDE SEQUENCE</scope>
    <source>
        <strain evidence="8">CBS 675.92</strain>
    </source>
</reference>
<evidence type="ECO:0000256" key="2">
    <source>
        <dbReference type="ARBA" id="ARBA00010838"/>
    </source>
</evidence>
<dbReference type="Proteomes" id="UP000800035">
    <property type="component" value="Unassembled WGS sequence"/>
</dbReference>
<name>A0A6A5U7C4_9PLEO</name>
<evidence type="ECO:0000256" key="7">
    <source>
        <dbReference type="RuleBase" id="RU003690"/>
    </source>
</evidence>
<sequence>MSSEALMFQAADVVTKYSESTGHHLPVEELPLPPSFVWGTATAAYQIEGGAAQDGKGKSIWDTFSHVEPSRTNGENADVACDHYNRMPDDVDLMSKFDVDVYRFSLSWSRIIPLGGRNDAINEEGIAFYDRLINKLVEHNIEPVVTLYHWDLPQGLYDRYRGFLDTDKFRADFIHYARVCFSRFGDRVKKWVTFNEPYISSIFAHLNGTLAPGHCREQGTDTKTEPWRVGHTIILSHASVVQMYASAFQPAQKGTISIVLNGHFYEPFDAKNQADIDAAERRMVFYIGWFGDTIFLGQDYPGVMREYLGPRLPSFTPEEIELLRQTAHLNAFYGMNHYSTKYARQLTDPPADDDWTSNVEEGGVNSEGIEIGPASAQQWLRVAPEGFRKLLNWVWKRYRLPVIITENGCPCVGEKDVQIAINDTFRQRYFGLYLDAISRAIYEDGVKVEGYYAWSLMDNYEWAAGYGPRYGIVHVDYETLERTPKGSAWYLRDSFKSRRQASL</sequence>
<organism evidence="8 9">
    <name type="scientific">Byssothecium circinans</name>
    <dbReference type="NCBI Taxonomy" id="147558"/>
    <lineage>
        <taxon>Eukaryota</taxon>
        <taxon>Fungi</taxon>
        <taxon>Dikarya</taxon>
        <taxon>Ascomycota</taxon>
        <taxon>Pezizomycotina</taxon>
        <taxon>Dothideomycetes</taxon>
        <taxon>Pleosporomycetidae</taxon>
        <taxon>Pleosporales</taxon>
        <taxon>Massarineae</taxon>
        <taxon>Massarinaceae</taxon>
        <taxon>Byssothecium</taxon>
    </lineage>
</organism>
<dbReference type="PRINTS" id="PR00131">
    <property type="entry name" value="GLHYDRLASE1"/>
</dbReference>
<dbReference type="FunFam" id="3.20.20.80:FF:000011">
    <property type="entry name" value="Cytosolic beta-glucosidase"/>
    <property type="match status" value="1"/>
</dbReference>
<comment type="function">
    <text evidence="6">Plays an important role in cellulose degradation. Shows hydrolytic activity against several glycosidic compounds.</text>
</comment>
<dbReference type="EC" id="3.2.1.21" evidence="3"/>
<dbReference type="SUPFAM" id="SSF51445">
    <property type="entry name" value="(Trans)glycosidases"/>
    <property type="match status" value="1"/>
</dbReference>
<dbReference type="Pfam" id="PF00232">
    <property type="entry name" value="Glyco_hydro_1"/>
    <property type="match status" value="1"/>
</dbReference>
<keyword evidence="5" id="KW-0326">Glycosidase</keyword>
<dbReference type="InterPro" id="IPR017853">
    <property type="entry name" value="GH"/>
</dbReference>
<dbReference type="InterPro" id="IPR001360">
    <property type="entry name" value="Glyco_hydro_1"/>
</dbReference>
<dbReference type="PANTHER" id="PTHR10353">
    <property type="entry name" value="GLYCOSYL HYDROLASE"/>
    <property type="match status" value="1"/>
</dbReference>
<protein>
    <recommendedName>
        <fullName evidence="3">beta-glucosidase</fullName>
        <ecNumber evidence="3">3.2.1.21</ecNumber>
    </recommendedName>
</protein>
<dbReference type="PANTHER" id="PTHR10353:SF36">
    <property type="entry name" value="LP05116P"/>
    <property type="match status" value="1"/>
</dbReference>
<dbReference type="GO" id="GO:0080079">
    <property type="term" value="F:cellobiose glucosidase activity"/>
    <property type="evidence" value="ECO:0007669"/>
    <property type="project" value="UniProtKB-ARBA"/>
</dbReference>
<accession>A0A6A5U7C4</accession>
<dbReference type="Gene3D" id="3.20.20.80">
    <property type="entry name" value="Glycosidases"/>
    <property type="match status" value="1"/>
</dbReference>
<gene>
    <name evidence="8" type="ORF">CC80DRAFT_490577</name>
</gene>
<dbReference type="PROSITE" id="PS00653">
    <property type="entry name" value="GLYCOSYL_HYDROL_F1_2"/>
    <property type="match status" value="1"/>
</dbReference>
<dbReference type="AlphaFoldDB" id="A0A6A5U7C4"/>
<comment type="similarity">
    <text evidence="2 7">Belongs to the glycosyl hydrolase 1 family.</text>
</comment>
<evidence type="ECO:0000313" key="9">
    <source>
        <dbReference type="Proteomes" id="UP000800035"/>
    </source>
</evidence>
<dbReference type="GO" id="GO:0030245">
    <property type="term" value="P:cellulose catabolic process"/>
    <property type="evidence" value="ECO:0007669"/>
    <property type="project" value="UniProtKB-ARBA"/>
</dbReference>
<dbReference type="InterPro" id="IPR033132">
    <property type="entry name" value="GH_1_N_CS"/>
</dbReference>
<evidence type="ECO:0000256" key="4">
    <source>
        <dbReference type="ARBA" id="ARBA00022801"/>
    </source>
</evidence>
<dbReference type="EMBL" id="ML976986">
    <property type="protein sequence ID" value="KAF1958776.1"/>
    <property type="molecule type" value="Genomic_DNA"/>
</dbReference>
<keyword evidence="4 8" id="KW-0378">Hydrolase</keyword>
<evidence type="ECO:0000256" key="6">
    <source>
        <dbReference type="ARBA" id="ARBA00056775"/>
    </source>
</evidence>
<proteinExistence type="inferred from homology"/>
<dbReference type="OrthoDB" id="65569at2759"/>
<evidence type="ECO:0000256" key="5">
    <source>
        <dbReference type="ARBA" id="ARBA00023295"/>
    </source>
</evidence>
<evidence type="ECO:0000256" key="1">
    <source>
        <dbReference type="ARBA" id="ARBA00000448"/>
    </source>
</evidence>